<dbReference type="InParanoid" id="A0A2P6NDS7"/>
<accession>A0A2P6NDS7</accession>
<protein>
    <submittedName>
        <fullName evidence="2">Uncharacterized protein</fullName>
    </submittedName>
</protein>
<name>A0A2P6NDS7_9EUKA</name>
<evidence type="ECO:0000313" key="2">
    <source>
        <dbReference type="EMBL" id="PRP82072.1"/>
    </source>
</evidence>
<keyword evidence="3" id="KW-1185">Reference proteome</keyword>
<comment type="caution">
    <text evidence="2">The sequence shown here is derived from an EMBL/GenBank/DDBJ whole genome shotgun (WGS) entry which is preliminary data.</text>
</comment>
<reference evidence="2 3" key="1">
    <citation type="journal article" date="2018" name="Genome Biol. Evol.">
        <title>Multiple Roots of Fruiting Body Formation in Amoebozoa.</title>
        <authorList>
            <person name="Hillmann F."/>
            <person name="Forbes G."/>
            <person name="Novohradska S."/>
            <person name="Ferling I."/>
            <person name="Riege K."/>
            <person name="Groth M."/>
            <person name="Westermann M."/>
            <person name="Marz M."/>
            <person name="Spaller T."/>
            <person name="Winckler T."/>
            <person name="Schaap P."/>
            <person name="Glockner G."/>
        </authorList>
    </citation>
    <scope>NUCLEOTIDE SEQUENCE [LARGE SCALE GENOMIC DNA]</scope>
    <source>
        <strain evidence="2 3">Jena</strain>
    </source>
</reference>
<dbReference type="EMBL" id="MDYQ01000111">
    <property type="protein sequence ID" value="PRP82072.1"/>
    <property type="molecule type" value="Genomic_DNA"/>
</dbReference>
<feature type="compositionally biased region" description="Basic and acidic residues" evidence="1">
    <location>
        <begin position="17"/>
        <end position="29"/>
    </location>
</feature>
<gene>
    <name evidence="2" type="ORF">PROFUN_03762</name>
</gene>
<dbReference type="AlphaFoldDB" id="A0A2P6NDS7"/>
<organism evidence="2 3">
    <name type="scientific">Planoprotostelium fungivorum</name>
    <dbReference type="NCBI Taxonomy" id="1890364"/>
    <lineage>
        <taxon>Eukaryota</taxon>
        <taxon>Amoebozoa</taxon>
        <taxon>Evosea</taxon>
        <taxon>Variosea</taxon>
        <taxon>Cavosteliida</taxon>
        <taxon>Cavosteliaceae</taxon>
        <taxon>Planoprotostelium</taxon>
    </lineage>
</organism>
<dbReference type="Proteomes" id="UP000241769">
    <property type="component" value="Unassembled WGS sequence"/>
</dbReference>
<evidence type="ECO:0000256" key="1">
    <source>
        <dbReference type="SAM" id="MobiDB-lite"/>
    </source>
</evidence>
<feature type="region of interest" description="Disordered" evidence="1">
    <location>
        <begin position="15"/>
        <end position="48"/>
    </location>
</feature>
<proteinExistence type="predicted"/>
<evidence type="ECO:0000313" key="3">
    <source>
        <dbReference type="Proteomes" id="UP000241769"/>
    </source>
</evidence>
<sequence>MLGVKLVRRVSHPGLIDNKHDNKLAKDTPPDLGFEPKAYSLEGCRSSN</sequence>